<comment type="domain">
    <text evidence="12">ValRS has two distinct active sites: one for aminoacylation and one for editing. The misactivated threonine is translocated from the active site to the editing site.</text>
</comment>
<dbReference type="Gene3D" id="1.10.730.10">
    <property type="entry name" value="Isoleucyl-tRNA Synthetase, Domain 1"/>
    <property type="match status" value="1"/>
</dbReference>
<evidence type="ECO:0000259" key="15">
    <source>
        <dbReference type="Pfam" id="PF10458"/>
    </source>
</evidence>
<evidence type="ECO:0000259" key="13">
    <source>
        <dbReference type="Pfam" id="PF00133"/>
    </source>
</evidence>
<dbReference type="FunFam" id="1.10.730.10:FF:000014">
    <property type="entry name" value="Valine--tRNA ligase"/>
    <property type="match status" value="1"/>
</dbReference>
<reference evidence="17" key="1">
    <citation type="submission" date="2017-02" db="EMBL/GenBank/DDBJ databases">
        <authorList>
            <person name="Varghese N."/>
            <person name="Submissions S."/>
        </authorList>
    </citation>
    <scope>NUCLEOTIDE SEQUENCE [LARGE SCALE GENOMIC DNA]</scope>
    <source>
        <strain evidence="17">ATCC BAA-73</strain>
    </source>
</reference>
<keyword evidence="5 12" id="KW-0547">Nucleotide-binding</keyword>
<organism evidence="16 17">
    <name type="scientific">Selenihalanaerobacter shriftii</name>
    <dbReference type="NCBI Taxonomy" id="142842"/>
    <lineage>
        <taxon>Bacteria</taxon>
        <taxon>Bacillati</taxon>
        <taxon>Bacillota</taxon>
        <taxon>Clostridia</taxon>
        <taxon>Halanaerobiales</taxon>
        <taxon>Halobacteroidaceae</taxon>
        <taxon>Selenihalanaerobacter</taxon>
    </lineage>
</organism>
<dbReference type="PANTHER" id="PTHR11946">
    <property type="entry name" value="VALYL-TRNA SYNTHETASES"/>
    <property type="match status" value="1"/>
</dbReference>
<accession>A0A1T4MM06</accession>
<keyword evidence="3 12" id="KW-0963">Cytoplasm</keyword>
<dbReference type="Pfam" id="PF10458">
    <property type="entry name" value="Val_tRNA-synt_C"/>
    <property type="match status" value="1"/>
</dbReference>
<keyword evidence="17" id="KW-1185">Reference proteome</keyword>
<dbReference type="EC" id="6.1.1.9" evidence="12"/>
<dbReference type="NCBIfam" id="TIGR00422">
    <property type="entry name" value="valS"/>
    <property type="match status" value="1"/>
</dbReference>
<keyword evidence="7 12" id="KW-0648">Protein biosynthesis</keyword>
<dbReference type="Pfam" id="PF08264">
    <property type="entry name" value="Anticodon_1"/>
    <property type="match status" value="1"/>
</dbReference>
<evidence type="ECO:0000256" key="12">
    <source>
        <dbReference type="HAMAP-Rule" id="MF_02004"/>
    </source>
</evidence>
<comment type="subunit">
    <text evidence="2 12">Monomer.</text>
</comment>
<dbReference type="FunFam" id="1.10.287.380:FF:000001">
    <property type="entry name" value="Valine--tRNA ligase"/>
    <property type="match status" value="1"/>
</dbReference>
<evidence type="ECO:0000256" key="5">
    <source>
        <dbReference type="ARBA" id="ARBA00022741"/>
    </source>
</evidence>
<evidence type="ECO:0000256" key="4">
    <source>
        <dbReference type="ARBA" id="ARBA00022598"/>
    </source>
</evidence>
<keyword evidence="4 12" id="KW-0436">Ligase</keyword>
<dbReference type="GO" id="GO:0002161">
    <property type="term" value="F:aminoacyl-tRNA deacylase activity"/>
    <property type="evidence" value="ECO:0007669"/>
    <property type="project" value="InterPro"/>
</dbReference>
<feature type="short sequence motif" description="'HIGH' region" evidence="12">
    <location>
        <begin position="47"/>
        <end position="57"/>
    </location>
</feature>
<dbReference type="RefSeq" id="WP_078809989.1">
    <property type="nucleotide sequence ID" value="NZ_FUWM01000011.1"/>
</dbReference>
<dbReference type="GO" id="GO:0004832">
    <property type="term" value="F:valine-tRNA ligase activity"/>
    <property type="evidence" value="ECO:0007669"/>
    <property type="project" value="UniProtKB-UniRule"/>
</dbReference>
<dbReference type="EMBL" id="FUWM01000011">
    <property type="protein sequence ID" value="SJZ67877.1"/>
    <property type="molecule type" value="Genomic_DNA"/>
</dbReference>
<evidence type="ECO:0000256" key="1">
    <source>
        <dbReference type="ARBA" id="ARBA00004496"/>
    </source>
</evidence>
<dbReference type="OrthoDB" id="9810365at2"/>
<dbReference type="FunFam" id="3.40.50.620:FF:000098">
    <property type="entry name" value="Valine--tRNA ligase"/>
    <property type="match status" value="1"/>
</dbReference>
<dbReference type="PRINTS" id="PR00986">
    <property type="entry name" value="TRNASYNTHVAL"/>
</dbReference>
<dbReference type="AlphaFoldDB" id="A0A1T4MM06"/>
<protein>
    <recommendedName>
        <fullName evidence="12">Valine--tRNA ligase</fullName>
        <ecNumber evidence="12">6.1.1.9</ecNumber>
    </recommendedName>
    <alternativeName>
        <fullName evidence="12">Valyl-tRNA synthetase</fullName>
        <shortName evidence="12">ValRS</shortName>
    </alternativeName>
</protein>
<dbReference type="SUPFAM" id="SSF50677">
    <property type="entry name" value="ValRS/IleRS/LeuRS editing domain"/>
    <property type="match status" value="1"/>
</dbReference>
<comment type="catalytic activity">
    <reaction evidence="10 12">
        <text>tRNA(Val) + L-valine + ATP = L-valyl-tRNA(Val) + AMP + diphosphate</text>
        <dbReference type="Rhea" id="RHEA:10704"/>
        <dbReference type="Rhea" id="RHEA-COMP:9672"/>
        <dbReference type="Rhea" id="RHEA-COMP:9708"/>
        <dbReference type="ChEBI" id="CHEBI:30616"/>
        <dbReference type="ChEBI" id="CHEBI:33019"/>
        <dbReference type="ChEBI" id="CHEBI:57762"/>
        <dbReference type="ChEBI" id="CHEBI:78442"/>
        <dbReference type="ChEBI" id="CHEBI:78537"/>
        <dbReference type="ChEBI" id="CHEBI:456215"/>
        <dbReference type="EC" id="6.1.1.9"/>
    </reaction>
</comment>
<comment type="similarity">
    <text evidence="11 12">Belongs to the class-I aminoacyl-tRNA synthetase family. ValS type 1 subfamily.</text>
</comment>
<feature type="short sequence motif" description="'KMSKS' region" evidence="12">
    <location>
        <begin position="526"/>
        <end position="530"/>
    </location>
</feature>
<comment type="function">
    <text evidence="12">Catalyzes the attachment of valine to tRNA(Val). As ValRS can inadvertently accommodate and process structurally similar amino acids such as threonine, to avoid such errors, it has a 'posttransfer' editing activity that hydrolyzes mischarged Thr-tRNA(Val) in a tRNA-dependent manner.</text>
</comment>
<dbReference type="HAMAP" id="MF_02004">
    <property type="entry name" value="Val_tRNA_synth_type1"/>
    <property type="match status" value="1"/>
</dbReference>
<dbReference type="Gene3D" id="3.90.740.10">
    <property type="entry name" value="Valyl/Leucyl/Isoleucyl-tRNA synthetase, editing domain"/>
    <property type="match status" value="1"/>
</dbReference>
<evidence type="ECO:0000256" key="7">
    <source>
        <dbReference type="ARBA" id="ARBA00022917"/>
    </source>
</evidence>
<dbReference type="STRING" id="142842.SAMN02745118_01516"/>
<keyword evidence="9 12" id="KW-0030">Aminoacyl-tRNA synthetase</keyword>
<dbReference type="Proteomes" id="UP000190625">
    <property type="component" value="Unassembled WGS sequence"/>
</dbReference>
<dbReference type="InterPro" id="IPR002303">
    <property type="entry name" value="Valyl-tRNA_ligase"/>
</dbReference>
<dbReference type="Gene3D" id="3.40.50.620">
    <property type="entry name" value="HUPs"/>
    <property type="match status" value="3"/>
</dbReference>
<dbReference type="InterPro" id="IPR010978">
    <property type="entry name" value="tRNA-bd_arm"/>
</dbReference>
<feature type="domain" description="Valyl-tRNA synthetase tRNA-binding arm" evidence="15">
    <location>
        <begin position="816"/>
        <end position="881"/>
    </location>
</feature>
<dbReference type="InterPro" id="IPR002300">
    <property type="entry name" value="aa-tRNA-synth_Ia"/>
</dbReference>
<dbReference type="PANTHER" id="PTHR11946:SF93">
    <property type="entry name" value="VALINE--TRNA LIGASE, CHLOROPLASTIC_MITOCHONDRIAL 2"/>
    <property type="match status" value="1"/>
</dbReference>
<proteinExistence type="inferred from homology"/>
<evidence type="ECO:0000256" key="10">
    <source>
        <dbReference type="ARBA" id="ARBA00047552"/>
    </source>
</evidence>
<dbReference type="InterPro" id="IPR009080">
    <property type="entry name" value="tRNAsynth_Ia_anticodon-bd"/>
</dbReference>
<sequence length="882" mass="101968">MSKEGMATTYDPAAVEDKWYQYWMDNGYFEADLNQDNESFSIVMPPPNVTGQLHIGHALDNTLQDILTRWKRMQGYTTLWIPGTDHASIATEVKVVNKMREEGLEKDDVGREGFLEKAWEWTDEYGGRITDQLKKIGTSCDWTRERFTLDEGCSEAVKEAFIQLYNKDLIYRGDYIINWCPDCGTTLSDIEVEHQDIPGHFYHLRYQIKDSDDEIIVATTRPETMLGDTAIAVNPKDERYQDLVGKRVIVPIVEREIPVVADDYVDSEFGTGLVKVTPAHDPNDFEIGQRHDLDVIKVIDDVAKMTAEAGKYEGMDRYQCREELVSDLEANDQLVEVEEHDHSVGHCYRCDTVIEPLVSKQWFVKMEPLAKPAIEAVKNGDTNFVPERFTKVYLNWMENIRDWCISRQLWWGHRIPVWYCQDCGEEIVASDEPTSCSECDSENLEQDEDVLDTWFSSGLWPFSTMGWPEETEELDLYYPTSVLVTGRDIIFFWVARMIFSALEFMDEPPFADVYVHGLVRDGQGRKMSKSLGNGIDPLEFIDKYGADTLRFTLITGNTPGNDMRFRQEKVEASRNFANKIWNASRFVLMNLEDFNPEDVEELKLTLADKWITSRVNRVAKKVTDELDNYQLGQATQTLYDFIWNEFCDWYIELIKPRLYQEEDQAAKETAQYVVWSVLDQILRLLHPFMPFITEEIWQNLPNDGETIMLAKWPEGKEEKLDDEAEEKMDVIMNIIRSIRNIRNEMKVNPGKKVIAILQPESSDKEDIVSVGQDYIINLANISDLRIDKELAEKPENASTAITDGVEVILPLEGMVDIDKEIERLEDEVEEAEFEIKRAEGKLGNEGFVNNAPDKLVEEEKEKVKEYKAKKEQLKERLEMLKS</sequence>
<comment type="subcellular location">
    <subcellularLocation>
        <location evidence="1 12">Cytoplasm</location>
    </subcellularLocation>
</comment>
<evidence type="ECO:0000256" key="9">
    <source>
        <dbReference type="ARBA" id="ARBA00023146"/>
    </source>
</evidence>
<evidence type="ECO:0000259" key="14">
    <source>
        <dbReference type="Pfam" id="PF08264"/>
    </source>
</evidence>
<evidence type="ECO:0000313" key="17">
    <source>
        <dbReference type="Proteomes" id="UP000190625"/>
    </source>
</evidence>
<dbReference type="Pfam" id="PF00133">
    <property type="entry name" value="tRNA-synt_1"/>
    <property type="match status" value="1"/>
</dbReference>
<dbReference type="InterPro" id="IPR037118">
    <property type="entry name" value="Val-tRNA_synth_C_sf"/>
</dbReference>
<keyword evidence="8 12" id="KW-0175">Coiled coil</keyword>
<dbReference type="InterPro" id="IPR019499">
    <property type="entry name" value="Val-tRNA_synth_tRNA-bd"/>
</dbReference>
<dbReference type="CDD" id="cd00817">
    <property type="entry name" value="ValRS_core"/>
    <property type="match status" value="1"/>
</dbReference>
<evidence type="ECO:0000256" key="3">
    <source>
        <dbReference type="ARBA" id="ARBA00022490"/>
    </source>
</evidence>
<dbReference type="SUPFAM" id="SSF46589">
    <property type="entry name" value="tRNA-binding arm"/>
    <property type="match status" value="1"/>
</dbReference>
<evidence type="ECO:0000256" key="2">
    <source>
        <dbReference type="ARBA" id="ARBA00011245"/>
    </source>
</evidence>
<dbReference type="GO" id="GO:0006438">
    <property type="term" value="P:valyl-tRNA aminoacylation"/>
    <property type="evidence" value="ECO:0007669"/>
    <property type="project" value="UniProtKB-UniRule"/>
</dbReference>
<feature type="domain" description="Methionyl/Valyl/Leucyl/Isoleucyl-tRNA synthetase anticodon-binding" evidence="14">
    <location>
        <begin position="608"/>
        <end position="753"/>
    </location>
</feature>
<keyword evidence="6 12" id="KW-0067">ATP-binding</keyword>
<dbReference type="InterPro" id="IPR013155">
    <property type="entry name" value="M/V/L/I-tRNA-synth_anticd-bd"/>
</dbReference>
<dbReference type="NCBIfam" id="NF004349">
    <property type="entry name" value="PRK05729.1"/>
    <property type="match status" value="1"/>
</dbReference>
<dbReference type="GO" id="GO:0005829">
    <property type="term" value="C:cytosol"/>
    <property type="evidence" value="ECO:0007669"/>
    <property type="project" value="TreeGrafter"/>
</dbReference>
<dbReference type="FunFam" id="3.90.740.10:FF:000005">
    <property type="entry name" value="Valine--tRNA ligase, mitochondrial"/>
    <property type="match status" value="1"/>
</dbReference>
<dbReference type="InterPro" id="IPR033705">
    <property type="entry name" value="Anticodon_Ia_Val"/>
</dbReference>
<feature type="binding site" evidence="12">
    <location>
        <position position="529"/>
    </location>
    <ligand>
        <name>ATP</name>
        <dbReference type="ChEBI" id="CHEBI:30616"/>
    </ligand>
</feature>
<feature type="coiled-coil region" evidence="12">
    <location>
        <begin position="814"/>
        <end position="876"/>
    </location>
</feature>
<dbReference type="SUPFAM" id="SSF52374">
    <property type="entry name" value="Nucleotidylyl transferase"/>
    <property type="match status" value="1"/>
</dbReference>
<name>A0A1T4MM06_9FIRM</name>
<dbReference type="GO" id="GO:0005524">
    <property type="term" value="F:ATP binding"/>
    <property type="evidence" value="ECO:0007669"/>
    <property type="project" value="UniProtKB-UniRule"/>
</dbReference>
<dbReference type="InterPro" id="IPR014729">
    <property type="entry name" value="Rossmann-like_a/b/a_fold"/>
</dbReference>
<dbReference type="FunFam" id="3.40.50.620:FF:000032">
    <property type="entry name" value="Valine--tRNA ligase"/>
    <property type="match status" value="1"/>
</dbReference>
<dbReference type="InterPro" id="IPR001412">
    <property type="entry name" value="aa-tRNA-synth_I_CS"/>
</dbReference>
<dbReference type="Gene3D" id="1.10.287.380">
    <property type="entry name" value="Valyl-tRNA synthetase, C-terminal domain"/>
    <property type="match status" value="1"/>
</dbReference>
<feature type="domain" description="Aminoacyl-tRNA synthetase class Ia" evidence="13">
    <location>
        <begin position="18"/>
        <end position="565"/>
    </location>
</feature>
<evidence type="ECO:0000256" key="6">
    <source>
        <dbReference type="ARBA" id="ARBA00022840"/>
    </source>
</evidence>
<evidence type="ECO:0000313" key="16">
    <source>
        <dbReference type="EMBL" id="SJZ67877.1"/>
    </source>
</evidence>
<comment type="domain">
    <text evidence="12">The C-terminal coiled-coil domain is crucial for aminoacylation activity.</text>
</comment>
<dbReference type="PROSITE" id="PS00178">
    <property type="entry name" value="AA_TRNA_LIGASE_I"/>
    <property type="match status" value="1"/>
</dbReference>
<evidence type="ECO:0000256" key="11">
    <source>
        <dbReference type="ARBA" id="ARBA00060830"/>
    </source>
</evidence>
<dbReference type="InterPro" id="IPR009008">
    <property type="entry name" value="Val/Leu/Ile-tRNA-synth_edit"/>
</dbReference>
<evidence type="ECO:0000256" key="8">
    <source>
        <dbReference type="ARBA" id="ARBA00023054"/>
    </source>
</evidence>
<dbReference type="SUPFAM" id="SSF47323">
    <property type="entry name" value="Anticodon-binding domain of a subclass of class I aminoacyl-tRNA synthetases"/>
    <property type="match status" value="1"/>
</dbReference>
<gene>
    <name evidence="12" type="primary">valS</name>
    <name evidence="16" type="ORF">SAMN02745118_01516</name>
</gene>
<dbReference type="CDD" id="cd07962">
    <property type="entry name" value="Anticodon_Ia_Val"/>
    <property type="match status" value="1"/>
</dbReference>